<dbReference type="InterPro" id="IPR016176">
    <property type="entry name" value="Cbl-dep_enz_cat"/>
</dbReference>
<proteinExistence type="predicted"/>
<dbReference type="EMBL" id="MSCK01000001">
    <property type="protein sequence ID" value="PQJ72111.1"/>
    <property type="molecule type" value="Genomic_DNA"/>
</dbReference>
<evidence type="ECO:0000313" key="3">
    <source>
        <dbReference type="Proteomes" id="UP000247345"/>
    </source>
</evidence>
<dbReference type="SUPFAM" id="SSF51703">
    <property type="entry name" value="Cobalamin (vitamin B12)-dependent enzymes"/>
    <property type="match status" value="1"/>
</dbReference>
<comment type="caution">
    <text evidence="2">The sequence shown here is derived from an EMBL/GenBank/DDBJ whole genome shotgun (WGS) entry which is preliminary data.</text>
</comment>
<protein>
    <submittedName>
        <fullName evidence="2">Methylmalonyl-CoA mutase</fullName>
    </submittedName>
</protein>
<evidence type="ECO:0000313" key="2">
    <source>
        <dbReference type="EMBL" id="PQJ72111.1"/>
    </source>
</evidence>
<dbReference type="GO" id="GO:0031419">
    <property type="term" value="F:cobalamin binding"/>
    <property type="evidence" value="ECO:0007669"/>
    <property type="project" value="InterPro"/>
</dbReference>
<dbReference type="PANTHER" id="PTHR48101:SF1">
    <property type="entry name" value="METHYLMALONYL-COA MUTASE, LARGE SUBUNIT"/>
    <property type="match status" value="1"/>
</dbReference>
<reference evidence="2 3" key="1">
    <citation type="submission" date="2016-12" db="EMBL/GenBank/DDBJ databases">
        <title>Trade-off between light-utilization and light-protection in marine flavobacteria.</title>
        <authorList>
            <person name="Kumagai Y."/>
            <person name="Yoshizawa S."/>
            <person name="Kogure K."/>
            <person name="Iwasaki W."/>
        </authorList>
    </citation>
    <scope>NUCLEOTIDE SEQUENCE [LARGE SCALE GENOMIC DNA]</scope>
    <source>
        <strain evidence="2 3">KCTC 12100</strain>
    </source>
</reference>
<dbReference type="OrthoDB" id="9762378at2"/>
<dbReference type="Proteomes" id="UP000247345">
    <property type="component" value="Unassembled WGS sequence"/>
</dbReference>
<dbReference type="GO" id="GO:0016866">
    <property type="term" value="F:intramolecular transferase activity"/>
    <property type="evidence" value="ECO:0007669"/>
    <property type="project" value="InterPro"/>
</dbReference>
<gene>
    <name evidence="2" type="ORF">BTO14_02070</name>
</gene>
<accession>A0A2P6CB29</accession>
<keyword evidence="3" id="KW-1185">Reference proteome</keyword>
<dbReference type="CDD" id="cd03677">
    <property type="entry name" value="MM_CoA_mutase_beta"/>
    <property type="match status" value="1"/>
</dbReference>
<organism evidence="2 3">
    <name type="scientific">Polaribacter butkevichii</name>
    <dbReference type="NCBI Taxonomy" id="218490"/>
    <lineage>
        <taxon>Bacteria</taxon>
        <taxon>Pseudomonadati</taxon>
        <taxon>Bacteroidota</taxon>
        <taxon>Flavobacteriia</taxon>
        <taxon>Flavobacteriales</taxon>
        <taxon>Flavobacteriaceae</taxon>
    </lineage>
</organism>
<dbReference type="PANTHER" id="PTHR48101">
    <property type="entry name" value="METHYLMALONYL-COA MUTASE, MITOCHONDRIAL-RELATED"/>
    <property type="match status" value="1"/>
</dbReference>
<evidence type="ECO:0000259" key="1">
    <source>
        <dbReference type="Pfam" id="PF01642"/>
    </source>
</evidence>
<dbReference type="RefSeq" id="WP_105047766.1">
    <property type="nucleotide sequence ID" value="NZ_CP150661.1"/>
</dbReference>
<dbReference type="Gene3D" id="3.20.20.240">
    <property type="entry name" value="Methylmalonyl-CoA mutase"/>
    <property type="match status" value="2"/>
</dbReference>
<sequence>MSTSLFDDFLKTTPAAWKNKIQVDLRGADYNDTLLWKTQEGIVVKPFYTAEDSTNYNVKTPKNGFNICQTIFVDDEKIANSLAIDALNRGANSIHFIANKPFDYKKILLNIDVKTVFIYFQFKFLNDSFQLEISEFINSDKTYFQTDVIGNLAETGNWFYNLKEDFIKLDRILNNSKNCISISGDLYQNCGATITQQLAYSLAHANEYLNKYGNSVAEKLSFSFSVGSNYFFEIAKLRAFRILWTALLEEYNVNNLEAHFFVQPSLRNKTIYDYNVNLLRTTSECMSAILGGANTISNVSYDAVYHKSNEFGERISRNQLLILQQESYLQEGQNFAEGSYYIESITQQLAENALILFKQIEKSGGFLKQLKAGTIQKKIKENAKKEENDFLKKEIILLGTNLQPNKDDKMQHELTLYPFVKQRNIKTLLPPLTRNRLSESIEKERLNSEKS</sequence>
<dbReference type="Pfam" id="PF01642">
    <property type="entry name" value="MM_CoA_mutase"/>
    <property type="match status" value="1"/>
</dbReference>
<feature type="domain" description="Methylmalonyl-CoA mutase alpha/beta chain catalytic" evidence="1">
    <location>
        <begin position="145"/>
        <end position="427"/>
    </location>
</feature>
<dbReference type="AlphaFoldDB" id="A0A2P6CB29"/>
<dbReference type="InterPro" id="IPR006099">
    <property type="entry name" value="MeMalonylCoA_mutase_a/b_cat"/>
</dbReference>
<name>A0A2P6CB29_9FLAO</name>